<keyword evidence="7" id="KW-1185">Reference proteome</keyword>
<reference evidence="6 7" key="1">
    <citation type="submission" date="2017-09" db="EMBL/GenBank/DDBJ databases">
        <title>Arcobacter canalis sp. nov., a new species isolated from a water canal contaminated with urban sewage.</title>
        <authorList>
            <person name="Perez-Cataluna A."/>
            <person name="Salas-Masso N."/>
            <person name="Figueras M.J."/>
        </authorList>
    </citation>
    <scope>NUCLEOTIDE SEQUENCE [LARGE SCALE GENOMIC DNA]</scope>
    <source>
        <strain evidence="6 7">F98-3</strain>
    </source>
</reference>
<dbReference type="SUPFAM" id="SSF46785">
    <property type="entry name" value="Winged helix' DNA-binding domain"/>
    <property type="match status" value="1"/>
</dbReference>
<evidence type="ECO:0000313" key="7">
    <source>
        <dbReference type="Proteomes" id="UP000221222"/>
    </source>
</evidence>
<dbReference type="Proteomes" id="UP000221222">
    <property type="component" value="Unassembled WGS sequence"/>
</dbReference>
<keyword evidence="3" id="KW-0804">Transcription</keyword>
<dbReference type="CDD" id="cd00092">
    <property type="entry name" value="HTH_CRP"/>
    <property type="match status" value="1"/>
</dbReference>
<evidence type="ECO:0000313" key="5">
    <source>
        <dbReference type="EMBL" id="AXX91983.1"/>
    </source>
</evidence>
<evidence type="ECO:0000256" key="1">
    <source>
        <dbReference type="ARBA" id="ARBA00023015"/>
    </source>
</evidence>
<dbReference type="Gene3D" id="2.60.120.10">
    <property type="entry name" value="Jelly Rolls"/>
    <property type="match status" value="1"/>
</dbReference>
<dbReference type="KEGG" id="amol:AMOL_0994"/>
<keyword evidence="1" id="KW-0805">Transcription regulation</keyword>
<organism evidence="6 7">
    <name type="scientific">Malaciobacter molluscorum LMG 25693</name>
    <dbReference type="NCBI Taxonomy" id="870501"/>
    <lineage>
        <taxon>Bacteria</taxon>
        <taxon>Pseudomonadati</taxon>
        <taxon>Campylobacterota</taxon>
        <taxon>Epsilonproteobacteria</taxon>
        <taxon>Campylobacterales</taxon>
        <taxon>Arcobacteraceae</taxon>
        <taxon>Malaciobacter</taxon>
    </lineage>
</organism>
<gene>
    <name evidence="5" type="ORF">AMOL_0994</name>
    <name evidence="6" type="ORF">CPU12_00090</name>
</gene>
<evidence type="ECO:0000256" key="2">
    <source>
        <dbReference type="ARBA" id="ARBA00023125"/>
    </source>
</evidence>
<feature type="domain" description="HTH crp-type" evidence="4">
    <location>
        <begin position="132"/>
        <end position="206"/>
    </location>
</feature>
<dbReference type="InterPro" id="IPR018490">
    <property type="entry name" value="cNMP-bd_dom_sf"/>
</dbReference>
<dbReference type="InterPro" id="IPR036390">
    <property type="entry name" value="WH_DNA-bd_sf"/>
</dbReference>
<dbReference type="SUPFAM" id="SSF51206">
    <property type="entry name" value="cAMP-binding domain-like"/>
    <property type="match status" value="1"/>
</dbReference>
<dbReference type="GO" id="GO:0003677">
    <property type="term" value="F:DNA binding"/>
    <property type="evidence" value="ECO:0007669"/>
    <property type="project" value="UniProtKB-KW"/>
</dbReference>
<sequence>MESNRLRIDSVDLSKILSKEDFSSIPIKKFKKGNLEYEDGSLTLYVFKNGKAKASIFEDGEEFILYFLQKNNIIIPETSCAIEFTEDSEVYLINAEKFATLFSYKEFSNSVIRSLKHRAELERNIIKNLVFKSCKKKVASFFIDIAKTQNNIINDKYCINIDLSVKVLSSFIGSKRQTVSTIINELKKEKIIEKIDKNKYIINDMQKLDSLE</sequence>
<dbReference type="EMBL" id="NXFY01000001">
    <property type="protein sequence ID" value="PHO19216.1"/>
    <property type="molecule type" value="Genomic_DNA"/>
</dbReference>
<evidence type="ECO:0000313" key="6">
    <source>
        <dbReference type="EMBL" id="PHO19216.1"/>
    </source>
</evidence>
<keyword evidence="2" id="KW-0238">DNA-binding</keyword>
<dbReference type="InterPro" id="IPR012318">
    <property type="entry name" value="HTH_CRP"/>
</dbReference>
<dbReference type="Gene3D" id="1.10.10.10">
    <property type="entry name" value="Winged helix-like DNA-binding domain superfamily/Winged helix DNA-binding domain"/>
    <property type="match status" value="1"/>
</dbReference>
<dbReference type="Proteomes" id="UP000262712">
    <property type="component" value="Chromosome"/>
</dbReference>
<dbReference type="RefSeq" id="WP_099341033.1">
    <property type="nucleotide sequence ID" value="NZ_CP032098.1"/>
</dbReference>
<dbReference type="InterPro" id="IPR036388">
    <property type="entry name" value="WH-like_DNA-bd_sf"/>
</dbReference>
<dbReference type="GO" id="GO:0006355">
    <property type="term" value="P:regulation of DNA-templated transcription"/>
    <property type="evidence" value="ECO:0007669"/>
    <property type="project" value="InterPro"/>
</dbReference>
<dbReference type="AlphaFoldDB" id="A0A2G1DLI7"/>
<evidence type="ECO:0000313" key="8">
    <source>
        <dbReference type="Proteomes" id="UP000262712"/>
    </source>
</evidence>
<dbReference type="PROSITE" id="PS51063">
    <property type="entry name" value="HTH_CRP_2"/>
    <property type="match status" value="1"/>
</dbReference>
<evidence type="ECO:0000259" key="4">
    <source>
        <dbReference type="PROSITE" id="PS51063"/>
    </source>
</evidence>
<dbReference type="InterPro" id="IPR014710">
    <property type="entry name" value="RmlC-like_jellyroll"/>
</dbReference>
<dbReference type="EMBL" id="CP032098">
    <property type="protein sequence ID" value="AXX91983.1"/>
    <property type="molecule type" value="Genomic_DNA"/>
</dbReference>
<accession>A0A2G1DLI7</accession>
<dbReference type="Pfam" id="PF13545">
    <property type="entry name" value="HTH_Crp_2"/>
    <property type="match status" value="1"/>
</dbReference>
<reference evidence="5 8" key="2">
    <citation type="submission" date="2018-08" db="EMBL/GenBank/DDBJ databases">
        <title>Complete genome of the Arcobacter molluscorum type strain LMG 25693.</title>
        <authorList>
            <person name="Miller W.G."/>
            <person name="Yee E."/>
            <person name="Bono J.L."/>
        </authorList>
    </citation>
    <scope>NUCLEOTIDE SEQUENCE [LARGE SCALE GENOMIC DNA]</scope>
    <source>
        <strain evidence="5 8">CECT 7696</strain>
    </source>
</reference>
<evidence type="ECO:0000256" key="3">
    <source>
        <dbReference type="ARBA" id="ARBA00023163"/>
    </source>
</evidence>
<protein>
    <submittedName>
        <fullName evidence="5">Transcriptional regulator, Crp/Fnr family</fullName>
    </submittedName>
</protein>
<name>A0A2G1DLI7_9BACT</name>
<proteinExistence type="predicted"/>
<dbReference type="SMART" id="SM00419">
    <property type="entry name" value="HTH_CRP"/>
    <property type="match status" value="1"/>
</dbReference>